<dbReference type="Proteomes" id="UP000528286">
    <property type="component" value="Unassembled WGS sequence"/>
</dbReference>
<proteinExistence type="predicted"/>
<dbReference type="RefSeq" id="WP_183366188.1">
    <property type="nucleotide sequence ID" value="NZ_JACIEZ010000003.1"/>
</dbReference>
<dbReference type="EMBL" id="JACIEZ010000003">
    <property type="protein sequence ID" value="MBB4064893.1"/>
    <property type="molecule type" value="Genomic_DNA"/>
</dbReference>
<reference evidence="1 2" key="1">
    <citation type="submission" date="2020-08" db="EMBL/GenBank/DDBJ databases">
        <title>Genomic Encyclopedia of Type Strains, Phase IV (KMG-IV): sequencing the most valuable type-strain genomes for metagenomic binning, comparative biology and taxonomic classification.</title>
        <authorList>
            <person name="Goeker M."/>
        </authorList>
    </citation>
    <scope>NUCLEOTIDE SEQUENCE [LARGE SCALE GENOMIC DNA]</scope>
    <source>
        <strain evidence="1 2">DSM 29853</strain>
    </source>
</reference>
<name>A0A7W6J6N1_9HYPH</name>
<organism evidence="1 2">
    <name type="scientific">Gellertiella hungarica</name>
    <dbReference type="NCBI Taxonomy" id="1572859"/>
    <lineage>
        <taxon>Bacteria</taxon>
        <taxon>Pseudomonadati</taxon>
        <taxon>Pseudomonadota</taxon>
        <taxon>Alphaproteobacteria</taxon>
        <taxon>Hyphomicrobiales</taxon>
        <taxon>Rhizobiaceae</taxon>
        <taxon>Gellertiella</taxon>
    </lineage>
</organism>
<gene>
    <name evidence="1" type="ORF">GGR23_002080</name>
</gene>
<evidence type="ECO:0000313" key="2">
    <source>
        <dbReference type="Proteomes" id="UP000528286"/>
    </source>
</evidence>
<keyword evidence="2" id="KW-1185">Reference proteome</keyword>
<protein>
    <submittedName>
        <fullName evidence="1">Uncharacterized protein</fullName>
    </submittedName>
</protein>
<evidence type="ECO:0000313" key="1">
    <source>
        <dbReference type="EMBL" id="MBB4064893.1"/>
    </source>
</evidence>
<comment type="caution">
    <text evidence="1">The sequence shown here is derived from an EMBL/GenBank/DDBJ whole genome shotgun (WGS) entry which is preliminary data.</text>
</comment>
<dbReference type="AlphaFoldDB" id="A0A7W6J6N1"/>
<sequence>MSELRLSFPANVIAGKGKINARDVAMLKADLFPEGVMDAEGAVLLFALHASCRETCPEWADFFVNALTRFIIDECHPKGTLDETNAFWLERMLAADGVIASPLELRLLNEVIARADHVPDSLKVFALSQIRHALHDGHGAYAQSRSGPLRGIGADDMDYARRIIEAGTEEGDRQPSAALHRVLLAIDAVTQPGLNEPGWVRLLFTVRPRAPAPRRRAPRIAA</sequence>
<accession>A0A7W6J6N1</accession>